<reference evidence="5 6" key="1">
    <citation type="journal article" date="2018" name="New Phytol.">
        <title>Phylogenomics of Endogonaceae and evolution of mycorrhizas within Mucoromycota.</title>
        <authorList>
            <person name="Chang Y."/>
            <person name="Desiro A."/>
            <person name="Na H."/>
            <person name="Sandor L."/>
            <person name="Lipzen A."/>
            <person name="Clum A."/>
            <person name="Barry K."/>
            <person name="Grigoriev I.V."/>
            <person name="Martin F.M."/>
            <person name="Stajich J.E."/>
            <person name="Smith M.E."/>
            <person name="Bonito G."/>
            <person name="Spatafora J.W."/>
        </authorList>
    </citation>
    <scope>NUCLEOTIDE SEQUENCE [LARGE SCALE GENOMIC DNA]</scope>
    <source>
        <strain evidence="5 6">GMNB39</strain>
    </source>
</reference>
<proteinExistence type="predicted"/>
<organism evidence="5 6">
    <name type="scientific">Jimgerdemannia flammicorona</name>
    <dbReference type="NCBI Taxonomy" id="994334"/>
    <lineage>
        <taxon>Eukaryota</taxon>
        <taxon>Fungi</taxon>
        <taxon>Fungi incertae sedis</taxon>
        <taxon>Mucoromycota</taxon>
        <taxon>Mucoromycotina</taxon>
        <taxon>Endogonomycetes</taxon>
        <taxon>Endogonales</taxon>
        <taxon>Endogonaceae</taxon>
        <taxon>Jimgerdemannia</taxon>
    </lineage>
</organism>
<dbReference type="SUPFAM" id="SSF50129">
    <property type="entry name" value="GroES-like"/>
    <property type="match status" value="1"/>
</dbReference>
<evidence type="ECO:0000256" key="2">
    <source>
        <dbReference type="ARBA" id="ARBA00022833"/>
    </source>
</evidence>
<dbReference type="EMBL" id="RBNI01013423">
    <property type="protein sequence ID" value="RUP31905.1"/>
    <property type="molecule type" value="Genomic_DNA"/>
</dbReference>
<comment type="caution">
    <text evidence="5">The sequence shown here is derived from an EMBL/GenBank/DDBJ whole genome shotgun (WGS) entry which is preliminary data.</text>
</comment>
<name>A0A433C026_9FUNG</name>
<dbReference type="InterPro" id="IPR002328">
    <property type="entry name" value="ADH_Zn_CS"/>
</dbReference>
<evidence type="ECO:0000313" key="6">
    <source>
        <dbReference type="Proteomes" id="UP000268093"/>
    </source>
</evidence>
<dbReference type="GO" id="GO:0016616">
    <property type="term" value="F:oxidoreductase activity, acting on the CH-OH group of donors, NAD or NADP as acceptor"/>
    <property type="evidence" value="ECO:0007669"/>
    <property type="project" value="InterPro"/>
</dbReference>
<dbReference type="OrthoDB" id="1879366at2759"/>
<keyword evidence="6" id="KW-1185">Reference proteome</keyword>
<evidence type="ECO:0000259" key="4">
    <source>
        <dbReference type="Pfam" id="PF08240"/>
    </source>
</evidence>
<evidence type="ECO:0000313" key="5">
    <source>
        <dbReference type="EMBL" id="RUP31905.1"/>
    </source>
</evidence>
<dbReference type="AlphaFoldDB" id="A0A433C026"/>
<dbReference type="InterPro" id="IPR011032">
    <property type="entry name" value="GroES-like_sf"/>
</dbReference>
<keyword evidence="3" id="KW-0560">Oxidoreductase</keyword>
<sequence length="130" mass="13826">MAPATRSPASTQTNNTHSRLDHIRNTMGANDTSNVLQGWACPGKDKPLELTELPLKTWTEDDVDIQVTHCGICGSDMHTLSSDWGPTPYPCVVGHEIVGVVTRVGANVKDIKVGDRAGVGAQVGSCLECD</sequence>
<feature type="domain" description="Alcohol dehydrogenase-like N-terminal" evidence="4">
    <location>
        <begin position="60"/>
        <end position="129"/>
    </location>
</feature>
<evidence type="ECO:0000256" key="3">
    <source>
        <dbReference type="ARBA" id="ARBA00023002"/>
    </source>
</evidence>
<feature type="non-terminal residue" evidence="5">
    <location>
        <position position="130"/>
    </location>
</feature>
<gene>
    <name evidence="5" type="ORF">BC936DRAFT_138606</name>
</gene>
<dbReference type="InterPro" id="IPR013154">
    <property type="entry name" value="ADH-like_N"/>
</dbReference>
<keyword evidence="2" id="KW-0862">Zinc</keyword>
<dbReference type="PANTHER" id="PTHR42683">
    <property type="entry name" value="ALDEHYDE REDUCTASE"/>
    <property type="match status" value="1"/>
</dbReference>
<accession>A0A433C026</accession>
<dbReference type="GO" id="GO:0008270">
    <property type="term" value="F:zinc ion binding"/>
    <property type="evidence" value="ECO:0007669"/>
    <property type="project" value="InterPro"/>
</dbReference>
<keyword evidence="1" id="KW-0479">Metal-binding</keyword>
<dbReference type="PROSITE" id="PS00059">
    <property type="entry name" value="ADH_ZINC"/>
    <property type="match status" value="1"/>
</dbReference>
<dbReference type="Gene3D" id="3.90.180.10">
    <property type="entry name" value="Medium-chain alcohol dehydrogenases, catalytic domain"/>
    <property type="match status" value="1"/>
</dbReference>
<protein>
    <submittedName>
        <fullName evidence="5">Chaperonin 10-like protein</fullName>
    </submittedName>
</protein>
<dbReference type="Proteomes" id="UP000268093">
    <property type="component" value="Unassembled WGS sequence"/>
</dbReference>
<evidence type="ECO:0000256" key="1">
    <source>
        <dbReference type="ARBA" id="ARBA00022723"/>
    </source>
</evidence>
<dbReference type="Pfam" id="PF08240">
    <property type="entry name" value="ADH_N"/>
    <property type="match status" value="1"/>
</dbReference>
<dbReference type="InterPro" id="IPR047109">
    <property type="entry name" value="CAD-like"/>
</dbReference>